<keyword evidence="6 8" id="KW-1133">Transmembrane helix</keyword>
<reference evidence="9 10" key="1">
    <citation type="submission" date="2023-03" db="EMBL/GenBank/DDBJ databases">
        <title>Draft genome sequence of Streptomyces sp. RB6PN23 isolated from peat swamp forest in Thailand.</title>
        <authorList>
            <person name="Klaysubun C."/>
            <person name="Duangmal K."/>
        </authorList>
    </citation>
    <scope>NUCLEOTIDE SEQUENCE [LARGE SCALE GENOMIC DNA]</scope>
    <source>
        <strain evidence="9 10">RB6PN23</strain>
    </source>
</reference>
<feature type="transmembrane region" description="Helical" evidence="8">
    <location>
        <begin position="91"/>
        <end position="112"/>
    </location>
</feature>
<evidence type="ECO:0000256" key="2">
    <source>
        <dbReference type="ARBA" id="ARBA00007935"/>
    </source>
</evidence>
<protein>
    <submittedName>
        <fullName evidence="9">Iron ABC transporter permease</fullName>
    </submittedName>
</protein>
<comment type="caution">
    <text evidence="9">The sequence shown here is derived from an EMBL/GenBank/DDBJ whole genome shotgun (WGS) entry which is preliminary data.</text>
</comment>
<evidence type="ECO:0000313" key="9">
    <source>
        <dbReference type="EMBL" id="MDF3287717.1"/>
    </source>
</evidence>
<evidence type="ECO:0000256" key="6">
    <source>
        <dbReference type="ARBA" id="ARBA00022989"/>
    </source>
</evidence>
<feature type="transmembrane region" description="Helical" evidence="8">
    <location>
        <begin position="118"/>
        <end position="137"/>
    </location>
</feature>
<accession>A0ABT5ZD71</accession>
<organism evidence="9 10">
    <name type="scientific">Streptomyces silvisoli</name>
    <dbReference type="NCBI Taxonomy" id="3034235"/>
    <lineage>
        <taxon>Bacteria</taxon>
        <taxon>Bacillati</taxon>
        <taxon>Actinomycetota</taxon>
        <taxon>Actinomycetes</taxon>
        <taxon>Kitasatosporales</taxon>
        <taxon>Streptomycetaceae</taxon>
        <taxon>Streptomyces</taxon>
    </lineage>
</organism>
<evidence type="ECO:0000313" key="10">
    <source>
        <dbReference type="Proteomes" id="UP001216579"/>
    </source>
</evidence>
<evidence type="ECO:0000256" key="1">
    <source>
        <dbReference type="ARBA" id="ARBA00004651"/>
    </source>
</evidence>
<name>A0ABT5ZD71_9ACTN</name>
<keyword evidence="7 8" id="KW-0472">Membrane</keyword>
<keyword evidence="4" id="KW-1003">Cell membrane</keyword>
<dbReference type="InterPro" id="IPR000522">
    <property type="entry name" value="ABC_transptr_permease_BtuC"/>
</dbReference>
<dbReference type="PANTHER" id="PTHR30472">
    <property type="entry name" value="FERRIC ENTEROBACTIN TRANSPORT SYSTEM PERMEASE PROTEIN"/>
    <property type="match status" value="1"/>
</dbReference>
<keyword evidence="5 8" id="KW-0812">Transmembrane</keyword>
<dbReference type="Proteomes" id="UP001216579">
    <property type="component" value="Unassembled WGS sequence"/>
</dbReference>
<dbReference type="EMBL" id="JARJBC010000001">
    <property type="protein sequence ID" value="MDF3287717.1"/>
    <property type="molecule type" value="Genomic_DNA"/>
</dbReference>
<keyword evidence="10" id="KW-1185">Reference proteome</keyword>
<dbReference type="InterPro" id="IPR037294">
    <property type="entry name" value="ABC_BtuC-like"/>
</dbReference>
<dbReference type="PANTHER" id="PTHR30472:SF1">
    <property type="entry name" value="FE(3+) DICITRATE TRANSPORT SYSTEM PERMEASE PROTEIN FECC-RELATED"/>
    <property type="match status" value="1"/>
</dbReference>
<evidence type="ECO:0000256" key="4">
    <source>
        <dbReference type="ARBA" id="ARBA00022475"/>
    </source>
</evidence>
<evidence type="ECO:0000256" key="5">
    <source>
        <dbReference type="ARBA" id="ARBA00022692"/>
    </source>
</evidence>
<feature type="transmembrane region" description="Helical" evidence="8">
    <location>
        <begin position="305"/>
        <end position="323"/>
    </location>
</feature>
<gene>
    <name evidence="9" type="ORF">P3G67_00375</name>
</gene>
<evidence type="ECO:0000256" key="7">
    <source>
        <dbReference type="ARBA" id="ARBA00023136"/>
    </source>
</evidence>
<dbReference type="SUPFAM" id="SSF81345">
    <property type="entry name" value="ABC transporter involved in vitamin B12 uptake, BtuC"/>
    <property type="match status" value="1"/>
</dbReference>
<sequence>MRPPGRRAALRAAGLLGALLLLVVVLALSLALGARPLSLGQVWHGLFDSGDVVVHRMRLPRTALGLVVGAALGLAGGVMQALTRNPLADPGLLGINAGASAAVVSAISFLGLSSFVGYVWFAFLGAAVVSVLIYAVGGGRGATPARLALAGAAVNAMLYSYVSAVELLDTASLDKMRFWTVGSLAAAQPGTAQRLAPFVVVGALLALALARPLNALALGDDAARALGARPARVRAAAIVAVTLLCGAATAACGPIVFVGLMVPHLVRSLTGPDLRWQLPYCALLAPALLLGSDVLGRILARPSELQVGIVTAVVGGPFFLYFVRRNRAVRA</sequence>
<dbReference type="Pfam" id="PF01032">
    <property type="entry name" value="FecCD"/>
    <property type="match status" value="1"/>
</dbReference>
<dbReference type="Gene3D" id="1.10.3470.10">
    <property type="entry name" value="ABC transporter involved in vitamin B12 uptake, BtuC"/>
    <property type="match status" value="1"/>
</dbReference>
<feature type="transmembrane region" description="Helical" evidence="8">
    <location>
        <begin position="57"/>
        <end position="79"/>
    </location>
</feature>
<feature type="transmembrane region" description="Helical" evidence="8">
    <location>
        <begin position="195"/>
        <end position="213"/>
    </location>
</feature>
<comment type="subcellular location">
    <subcellularLocation>
        <location evidence="1">Cell membrane</location>
        <topology evidence="1">Multi-pass membrane protein</topology>
    </subcellularLocation>
</comment>
<evidence type="ECO:0000256" key="3">
    <source>
        <dbReference type="ARBA" id="ARBA00022448"/>
    </source>
</evidence>
<evidence type="ECO:0000256" key="8">
    <source>
        <dbReference type="SAM" id="Phobius"/>
    </source>
</evidence>
<dbReference type="CDD" id="cd06550">
    <property type="entry name" value="TM_ABC_iron-siderophores_like"/>
    <property type="match status" value="1"/>
</dbReference>
<proteinExistence type="inferred from homology"/>
<feature type="transmembrane region" description="Helical" evidence="8">
    <location>
        <begin position="233"/>
        <end position="266"/>
    </location>
</feature>
<keyword evidence="3" id="KW-0813">Transport</keyword>
<comment type="similarity">
    <text evidence="2">Belongs to the binding-protein-dependent transport system permease family. FecCD subfamily.</text>
</comment>